<comment type="caution">
    <text evidence="1">The sequence shown here is derived from an EMBL/GenBank/DDBJ whole genome shotgun (WGS) entry which is preliminary data.</text>
</comment>
<gene>
    <name evidence="1" type="ORF">M091_4574</name>
</gene>
<evidence type="ECO:0000313" key="2">
    <source>
        <dbReference type="Proteomes" id="UP000027850"/>
    </source>
</evidence>
<dbReference type="AlphaFoldDB" id="A0AB34LCI2"/>
<protein>
    <submittedName>
        <fullName evidence="1">Uncharacterized protein</fullName>
    </submittedName>
</protein>
<name>A0AB34LCI2_PARDI</name>
<dbReference type="RefSeq" id="WP_157304459.1">
    <property type="nucleotide sequence ID" value="NZ_JNHK01000058.1"/>
</dbReference>
<dbReference type="EMBL" id="JNHK01000058">
    <property type="protein sequence ID" value="KDS39267.1"/>
    <property type="molecule type" value="Genomic_DNA"/>
</dbReference>
<evidence type="ECO:0000313" key="1">
    <source>
        <dbReference type="EMBL" id="KDS39267.1"/>
    </source>
</evidence>
<organism evidence="1 2">
    <name type="scientific">Parabacteroides distasonis str. 3776 D15 i</name>
    <dbReference type="NCBI Taxonomy" id="1339342"/>
    <lineage>
        <taxon>Bacteria</taxon>
        <taxon>Pseudomonadati</taxon>
        <taxon>Bacteroidota</taxon>
        <taxon>Bacteroidia</taxon>
        <taxon>Bacteroidales</taxon>
        <taxon>Tannerellaceae</taxon>
        <taxon>Parabacteroides</taxon>
    </lineage>
</organism>
<reference evidence="1 2" key="1">
    <citation type="submission" date="2014-04" db="EMBL/GenBank/DDBJ databases">
        <authorList>
            <person name="Sears C."/>
            <person name="Carroll K."/>
            <person name="Sack B.R."/>
            <person name="Qadri F."/>
            <person name="Myers L.L."/>
            <person name="Chung G.-T."/>
            <person name="Escheverria P."/>
            <person name="Fraser C.M."/>
            <person name="Sadzewicz L."/>
            <person name="Shefchek K.A."/>
            <person name="Tallon L."/>
            <person name="Das S.P."/>
            <person name="Daugherty S."/>
            <person name="Mongodin E.F."/>
        </authorList>
    </citation>
    <scope>NUCLEOTIDE SEQUENCE [LARGE SCALE GENOMIC DNA]</scope>
    <source>
        <strain evidence="1 2">3776 D15 i</strain>
    </source>
</reference>
<sequence>MAIELKEDVFYSFGDMMVKATTDFDYNPIIEISTDEGNIIVMPSSNNKVIVKSTVDK</sequence>
<accession>A0AB34LCI2</accession>
<proteinExistence type="predicted"/>
<dbReference type="Proteomes" id="UP000027850">
    <property type="component" value="Unassembled WGS sequence"/>
</dbReference>